<dbReference type="GeneID" id="38784651"/>
<dbReference type="InParanoid" id="A0A401GZZ4"/>
<reference evidence="3 4" key="1">
    <citation type="journal article" date="2018" name="Sci. Rep.">
        <title>Genome sequence of the cauliflower mushroom Sparassis crispa (Hanabiratake) and its association with beneficial usage.</title>
        <authorList>
            <person name="Kiyama R."/>
            <person name="Furutani Y."/>
            <person name="Kawaguchi K."/>
            <person name="Nakanishi T."/>
        </authorList>
    </citation>
    <scope>NUCLEOTIDE SEQUENCE [LARGE SCALE GENOMIC DNA]</scope>
</reference>
<feature type="region of interest" description="Disordered" evidence="1">
    <location>
        <begin position="1"/>
        <end position="45"/>
    </location>
</feature>
<feature type="compositionally biased region" description="Basic residues" evidence="1">
    <location>
        <begin position="15"/>
        <end position="25"/>
    </location>
</feature>
<protein>
    <recommendedName>
        <fullName evidence="2">NADAR domain-containing protein</fullName>
    </recommendedName>
</protein>
<feature type="domain" description="NADAR" evidence="2">
    <location>
        <begin position="49"/>
        <end position="190"/>
    </location>
</feature>
<proteinExistence type="predicted"/>
<dbReference type="CDD" id="cd15457">
    <property type="entry name" value="NADAR"/>
    <property type="match status" value="1"/>
</dbReference>
<dbReference type="NCBIfam" id="TIGR02464">
    <property type="entry name" value="ribofla_fusion"/>
    <property type="match status" value="1"/>
</dbReference>
<dbReference type="Proteomes" id="UP000287166">
    <property type="component" value="Unassembled WGS sequence"/>
</dbReference>
<sequence length="194" mass="23078">MDVDEQDGLAAGPSHHSRSRRSHPRSNRELRQEEHRRWRPREPEPQPLLFYNRDEPYYEFTNFSHHPIEFRGRVYPTSEHLFQAHKFLDYHPDIAERIRCMPSPSAALREATRLNRLRRADWYDVNVGIMDMVLEAKFTQHPSLQRLLLETGDRPLFENSPVDSFWGIGEDANGRNELGKALMRLREKLQRMPH</sequence>
<evidence type="ECO:0000256" key="1">
    <source>
        <dbReference type="SAM" id="MobiDB-lite"/>
    </source>
</evidence>
<evidence type="ECO:0000259" key="2">
    <source>
        <dbReference type="Pfam" id="PF08719"/>
    </source>
</evidence>
<dbReference type="Gene3D" id="1.10.357.40">
    <property type="entry name" value="YbiA-like"/>
    <property type="match status" value="1"/>
</dbReference>
<dbReference type="STRING" id="139825.A0A401GZZ4"/>
<feature type="compositionally biased region" description="Basic and acidic residues" evidence="1">
    <location>
        <begin position="26"/>
        <end position="44"/>
    </location>
</feature>
<accession>A0A401GZZ4</accession>
<comment type="caution">
    <text evidence="3">The sequence shown here is derived from an EMBL/GenBank/DDBJ whole genome shotgun (WGS) entry which is preliminary data.</text>
</comment>
<keyword evidence="4" id="KW-1185">Reference proteome</keyword>
<dbReference type="Pfam" id="PF08719">
    <property type="entry name" value="NADAR"/>
    <property type="match status" value="1"/>
</dbReference>
<dbReference type="InterPro" id="IPR037238">
    <property type="entry name" value="YbiA-like_sf"/>
</dbReference>
<evidence type="ECO:0000313" key="3">
    <source>
        <dbReference type="EMBL" id="GBE87734.1"/>
    </source>
</evidence>
<gene>
    <name evidence="3" type="ORF">SCP_1104110</name>
</gene>
<dbReference type="InterPro" id="IPR012816">
    <property type="entry name" value="NADAR"/>
</dbReference>
<dbReference type="RefSeq" id="XP_027618647.1">
    <property type="nucleotide sequence ID" value="XM_027762846.1"/>
</dbReference>
<dbReference type="SUPFAM" id="SSF143990">
    <property type="entry name" value="YbiA-like"/>
    <property type="match status" value="1"/>
</dbReference>
<dbReference type="EMBL" id="BFAD01000011">
    <property type="protein sequence ID" value="GBE87734.1"/>
    <property type="molecule type" value="Genomic_DNA"/>
</dbReference>
<dbReference type="AlphaFoldDB" id="A0A401GZZ4"/>
<name>A0A401GZZ4_9APHY</name>
<dbReference type="OrthoDB" id="206452at2759"/>
<organism evidence="3 4">
    <name type="scientific">Sparassis crispa</name>
    <dbReference type="NCBI Taxonomy" id="139825"/>
    <lineage>
        <taxon>Eukaryota</taxon>
        <taxon>Fungi</taxon>
        <taxon>Dikarya</taxon>
        <taxon>Basidiomycota</taxon>
        <taxon>Agaricomycotina</taxon>
        <taxon>Agaricomycetes</taxon>
        <taxon>Polyporales</taxon>
        <taxon>Sparassidaceae</taxon>
        <taxon>Sparassis</taxon>
    </lineage>
</organism>
<evidence type="ECO:0000313" key="4">
    <source>
        <dbReference type="Proteomes" id="UP000287166"/>
    </source>
</evidence>